<dbReference type="SUPFAM" id="SSF52172">
    <property type="entry name" value="CheY-like"/>
    <property type="match status" value="1"/>
</dbReference>
<dbReference type="CDD" id="cd00156">
    <property type="entry name" value="REC"/>
    <property type="match status" value="1"/>
</dbReference>
<reference evidence="3" key="2">
    <citation type="journal article" date="2022" name="Microbiol. Resour. Announc.">
        <title>Metagenome Sequencing to Explore Phylogenomics of Terrestrial Cyanobacteria.</title>
        <authorList>
            <person name="Ward R.D."/>
            <person name="Stajich J.E."/>
            <person name="Johansen J.R."/>
            <person name="Huntemann M."/>
            <person name="Clum A."/>
            <person name="Foster B."/>
            <person name="Foster B."/>
            <person name="Roux S."/>
            <person name="Palaniappan K."/>
            <person name="Varghese N."/>
            <person name="Mukherjee S."/>
            <person name="Reddy T.B.K."/>
            <person name="Daum C."/>
            <person name="Copeland A."/>
            <person name="Chen I.A."/>
            <person name="Ivanova N.N."/>
            <person name="Kyrpides N.C."/>
            <person name="Shapiro N."/>
            <person name="Eloe-Fadrosh E.A."/>
            <person name="Pietrasiak N."/>
        </authorList>
    </citation>
    <scope>NUCLEOTIDE SEQUENCE</scope>
    <source>
        <strain evidence="3">GSE-NOS-MK-12-04C</strain>
    </source>
</reference>
<proteinExistence type="predicted"/>
<feature type="modified residue" description="4-aspartylphosphate" evidence="1">
    <location>
        <position position="39"/>
    </location>
</feature>
<comment type="caution">
    <text evidence="3">The sequence shown here is derived from an EMBL/GenBank/DDBJ whole genome shotgun (WGS) entry which is preliminary data.</text>
</comment>
<evidence type="ECO:0000256" key="1">
    <source>
        <dbReference type="PROSITE-ProRule" id="PRU00169"/>
    </source>
</evidence>
<sequence>MRDYIQRLLSASYTVQCVADGIAALNVIQNNPPDLVLTDMNGQAQVTDRQLIQRLT</sequence>
<protein>
    <submittedName>
        <fullName evidence="3">Response regulator</fullName>
    </submittedName>
</protein>
<dbReference type="AlphaFoldDB" id="A0A951UXB7"/>
<feature type="domain" description="Response regulatory" evidence="2">
    <location>
        <begin position="1"/>
        <end position="56"/>
    </location>
</feature>
<dbReference type="Gene3D" id="3.40.50.2300">
    <property type="match status" value="1"/>
</dbReference>
<gene>
    <name evidence="3" type="ORF">KME60_34225</name>
</gene>
<evidence type="ECO:0000313" key="3">
    <source>
        <dbReference type="EMBL" id="MBW4672341.1"/>
    </source>
</evidence>
<accession>A0A951UXB7</accession>
<dbReference type="InterPro" id="IPR011006">
    <property type="entry name" value="CheY-like_superfamily"/>
</dbReference>
<keyword evidence="1" id="KW-0597">Phosphoprotein</keyword>
<evidence type="ECO:0000259" key="2">
    <source>
        <dbReference type="PROSITE" id="PS50110"/>
    </source>
</evidence>
<dbReference type="PROSITE" id="PS50110">
    <property type="entry name" value="RESPONSE_REGULATORY"/>
    <property type="match status" value="1"/>
</dbReference>
<evidence type="ECO:0000313" key="4">
    <source>
        <dbReference type="Proteomes" id="UP000729701"/>
    </source>
</evidence>
<reference evidence="3" key="1">
    <citation type="submission" date="2021-05" db="EMBL/GenBank/DDBJ databases">
        <authorList>
            <person name="Pietrasiak N."/>
            <person name="Ward R."/>
            <person name="Stajich J.E."/>
            <person name="Kurbessoian T."/>
        </authorList>
    </citation>
    <scope>NUCLEOTIDE SEQUENCE</scope>
    <source>
        <strain evidence="3">GSE-NOS-MK-12-04C</strain>
    </source>
</reference>
<organism evidence="3 4">
    <name type="scientific">Cyanomargarita calcarea GSE-NOS-MK-12-04C</name>
    <dbReference type="NCBI Taxonomy" id="2839659"/>
    <lineage>
        <taxon>Bacteria</taxon>
        <taxon>Bacillati</taxon>
        <taxon>Cyanobacteriota</taxon>
        <taxon>Cyanophyceae</taxon>
        <taxon>Nostocales</taxon>
        <taxon>Cyanomargaritaceae</taxon>
        <taxon>Cyanomargarita</taxon>
    </lineage>
</organism>
<name>A0A951UXB7_9CYAN</name>
<dbReference type="InterPro" id="IPR001789">
    <property type="entry name" value="Sig_transdc_resp-reg_receiver"/>
</dbReference>
<dbReference type="GO" id="GO:0000160">
    <property type="term" value="P:phosphorelay signal transduction system"/>
    <property type="evidence" value="ECO:0007669"/>
    <property type="project" value="InterPro"/>
</dbReference>
<dbReference type="Proteomes" id="UP000729701">
    <property type="component" value="Unassembled WGS sequence"/>
</dbReference>
<dbReference type="EMBL" id="JAHHGZ010000073">
    <property type="protein sequence ID" value="MBW4672341.1"/>
    <property type="molecule type" value="Genomic_DNA"/>
</dbReference>